<dbReference type="Gene3D" id="3.30.559.10">
    <property type="entry name" value="Chloramphenicol acetyltransferase-like domain"/>
    <property type="match status" value="2"/>
</dbReference>
<dbReference type="EMBL" id="KZ825856">
    <property type="protein sequence ID" value="PYH95242.1"/>
    <property type="molecule type" value="Genomic_DNA"/>
</dbReference>
<gene>
    <name evidence="2" type="ORF">BO71DRAFT_208317</name>
</gene>
<dbReference type="STRING" id="1448320.A0A319EV66"/>
<organism evidence="2 3">
    <name type="scientific">Aspergillus ellipticus CBS 707.79</name>
    <dbReference type="NCBI Taxonomy" id="1448320"/>
    <lineage>
        <taxon>Eukaryota</taxon>
        <taxon>Fungi</taxon>
        <taxon>Dikarya</taxon>
        <taxon>Ascomycota</taxon>
        <taxon>Pezizomycotina</taxon>
        <taxon>Eurotiomycetes</taxon>
        <taxon>Eurotiomycetidae</taxon>
        <taxon>Eurotiales</taxon>
        <taxon>Aspergillaceae</taxon>
        <taxon>Aspergillus</taxon>
        <taxon>Aspergillus subgen. Circumdati</taxon>
    </lineage>
</organism>
<evidence type="ECO:0000256" key="1">
    <source>
        <dbReference type="ARBA" id="ARBA00022679"/>
    </source>
</evidence>
<keyword evidence="1" id="KW-0808">Transferase</keyword>
<dbReference type="InterPro" id="IPR023213">
    <property type="entry name" value="CAT-like_dom_sf"/>
</dbReference>
<evidence type="ECO:0000313" key="2">
    <source>
        <dbReference type="EMBL" id="PYH95242.1"/>
    </source>
</evidence>
<reference evidence="2 3" key="1">
    <citation type="submission" date="2018-02" db="EMBL/GenBank/DDBJ databases">
        <title>The genomes of Aspergillus section Nigri reveals drivers in fungal speciation.</title>
        <authorList>
            <consortium name="DOE Joint Genome Institute"/>
            <person name="Vesth T.C."/>
            <person name="Nybo J."/>
            <person name="Theobald S."/>
            <person name="Brandl J."/>
            <person name="Frisvad J.C."/>
            <person name="Nielsen K.F."/>
            <person name="Lyhne E.K."/>
            <person name="Kogle M.E."/>
            <person name="Kuo A."/>
            <person name="Riley R."/>
            <person name="Clum A."/>
            <person name="Nolan M."/>
            <person name="Lipzen A."/>
            <person name="Salamov A."/>
            <person name="Henrissat B."/>
            <person name="Wiebenga A."/>
            <person name="De vries R.P."/>
            <person name="Grigoriev I.V."/>
            <person name="Mortensen U.H."/>
            <person name="Andersen M.R."/>
            <person name="Baker S.E."/>
        </authorList>
    </citation>
    <scope>NUCLEOTIDE SEQUENCE [LARGE SCALE GENOMIC DNA]</scope>
    <source>
        <strain evidence="2 3">CBS 707.79</strain>
    </source>
</reference>
<evidence type="ECO:0000313" key="3">
    <source>
        <dbReference type="Proteomes" id="UP000247810"/>
    </source>
</evidence>
<sequence>MTLPDLSSQILSPLDHTLPKVYFTFYLSFLLQDPKRGAESIQKGLTTLIKLIPFLAKDVAPSYDENHDNVHCIQPPSAASQAIPMLQIRHHPTQHVRMMMDTATCTGVEDLRFSERYAPLPAVMDPEESQPILRFVANVMADGIILSLSFNHKANDGTGIGNVLEVLSMCCRSDLPPLVPHQNDLQLRRQLASPNITLKQPWRDFSEGYTTEETFHCIEKDRWSTARETMASELDTFRFKFSNQKAKMLKRACMSVLSQTKGGSNTGPPEFMSCYDVMTALLTVCLQQSEGPEAEEKEDYTVAHVANVRARMDPPYPGHYMGDMVTMVLVSESKSADLVDTKKTSAAAKELGIREDELLQIANMAANMRQKLLGVDDQYIRSLLDHLQQQRDWSQMNIKGGDVSYSSIRHLKVYDFDFGPNLGKIADFRLYFGLLDMFCLVLPAGPGNDWDMQLSLDPDFQQVLMKNRLFRWALK</sequence>
<evidence type="ECO:0008006" key="4">
    <source>
        <dbReference type="Google" id="ProtNLM"/>
    </source>
</evidence>
<name>A0A319EV66_9EURO</name>
<dbReference type="PANTHER" id="PTHR31642">
    <property type="entry name" value="TRICHOTHECENE 3-O-ACETYLTRANSFERASE"/>
    <property type="match status" value="1"/>
</dbReference>
<dbReference type="PANTHER" id="PTHR31642:SF310">
    <property type="entry name" value="FATTY ALCOHOL:CAFFEOYL-COA ACYLTRANSFERASE"/>
    <property type="match status" value="1"/>
</dbReference>
<dbReference type="OrthoDB" id="1862401at2759"/>
<dbReference type="GO" id="GO:0016747">
    <property type="term" value="F:acyltransferase activity, transferring groups other than amino-acyl groups"/>
    <property type="evidence" value="ECO:0007669"/>
    <property type="project" value="TreeGrafter"/>
</dbReference>
<protein>
    <recommendedName>
        <fullName evidence="4">O-acetyltransferase</fullName>
    </recommendedName>
</protein>
<dbReference type="AlphaFoldDB" id="A0A319EV66"/>
<dbReference type="VEuPathDB" id="FungiDB:BO71DRAFT_208317"/>
<accession>A0A319EV66</accession>
<keyword evidence="3" id="KW-1185">Reference proteome</keyword>
<dbReference type="Pfam" id="PF02458">
    <property type="entry name" value="Transferase"/>
    <property type="match status" value="1"/>
</dbReference>
<proteinExistence type="predicted"/>
<dbReference type="Proteomes" id="UP000247810">
    <property type="component" value="Unassembled WGS sequence"/>
</dbReference>
<dbReference type="InterPro" id="IPR050317">
    <property type="entry name" value="Plant_Fungal_Acyltransferase"/>
</dbReference>